<organism evidence="5 6">
    <name type="scientific">Paractinoplanes durhamensis</name>
    <dbReference type="NCBI Taxonomy" id="113563"/>
    <lineage>
        <taxon>Bacteria</taxon>
        <taxon>Bacillati</taxon>
        <taxon>Actinomycetota</taxon>
        <taxon>Actinomycetes</taxon>
        <taxon>Micromonosporales</taxon>
        <taxon>Micromonosporaceae</taxon>
        <taxon>Paractinoplanes</taxon>
    </lineage>
</organism>
<dbReference type="GO" id="GO:0016757">
    <property type="term" value="F:glycosyltransferase activity"/>
    <property type="evidence" value="ECO:0007669"/>
    <property type="project" value="UniProtKB-KW"/>
</dbReference>
<dbReference type="InterPro" id="IPR001296">
    <property type="entry name" value="Glyco_trans_1"/>
</dbReference>
<dbReference type="PANTHER" id="PTHR45947">
    <property type="entry name" value="SULFOQUINOVOSYL TRANSFERASE SQD2"/>
    <property type="match status" value="1"/>
</dbReference>
<evidence type="ECO:0000313" key="6">
    <source>
        <dbReference type="Proteomes" id="UP000637628"/>
    </source>
</evidence>
<evidence type="ECO:0000256" key="1">
    <source>
        <dbReference type="ARBA" id="ARBA00022676"/>
    </source>
</evidence>
<keyword evidence="2" id="KW-0808">Transferase</keyword>
<reference evidence="5 6" key="1">
    <citation type="submission" date="2021-01" db="EMBL/GenBank/DDBJ databases">
        <title>Whole genome shotgun sequence of Actinoplanes durhamensis NBRC 14914.</title>
        <authorList>
            <person name="Komaki H."/>
            <person name="Tamura T."/>
        </authorList>
    </citation>
    <scope>NUCLEOTIDE SEQUENCE [LARGE SCALE GENOMIC DNA]</scope>
    <source>
        <strain evidence="5 6">NBRC 14914</strain>
    </source>
</reference>
<evidence type="ECO:0000256" key="2">
    <source>
        <dbReference type="ARBA" id="ARBA00022679"/>
    </source>
</evidence>
<dbReference type="Pfam" id="PF13579">
    <property type="entry name" value="Glyco_trans_4_4"/>
    <property type="match status" value="1"/>
</dbReference>
<sequence>MATITQITPYYPPHLGGMERVVESLAKGLGHKHDVTVLTTTIGAGSAPRRASFPGVRVKRHRSIEVAHTPIAPGLLFSLCRTPRSAILHLHSAHALLPELVAIVARLRRQRFLVHFHLDVDSSGPLGRLLPLYKKHVFGRVLRAATGVLVLTDSQADFVHASYGVPRERLFVLPNGVGAEHFMAPRPAPPAGRPLHLLFVGRLSPQKNVTRLLDALALCARPVRLTVVGDGEERAMLEERARALHLTGVTFAGSRLGAELRRSYAEADALVLPSDREGMPLVALEAMAAGLPIVATAVPGNIELLTGVAALAEPTPAAFSVAIDEVAADPGWYERLGRQSATAARNYSWDVVVQRLDDLYSEVLT</sequence>
<protein>
    <submittedName>
        <fullName evidence="5">Galactosyltransferase</fullName>
    </submittedName>
</protein>
<keyword evidence="1 5" id="KW-0328">Glycosyltransferase</keyword>
<evidence type="ECO:0000259" key="3">
    <source>
        <dbReference type="Pfam" id="PF00534"/>
    </source>
</evidence>
<name>A0ABQ3ZA12_9ACTN</name>
<dbReference type="EMBL" id="BOML01000065">
    <property type="protein sequence ID" value="GIE06631.1"/>
    <property type="molecule type" value="Genomic_DNA"/>
</dbReference>
<dbReference type="Proteomes" id="UP000637628">
    <property type="component" value="Unassembled WGS sequence"/>
</dbReference>
<proteinExistence type="predicted"/>
<dbReference type="SUPFAM" id="SSF53756">
    <property type="entry name" value="UDP-Glycosyltransferase/glycogen phosphorylase"/>
    <property type="match status" value="1"/>
</dbReference>
<dbReference type="RefSeq" id="WP_203734488.1">
    <property type="nucleotide sequence ID" value="NZ_BAAATX010000020.1"/>
</dbReference>
<evidence type="ECO:0000313" key="5">
    <source>
        <dbReference type="EMBL" id="GIE06631.1"/>
    </source>
</evidence>
<gene>
    <name evidence="5" type="ORF">Adu01nite_79810</name>
</gene>
<evidence type="ECO:0000259" key="4">
    <source>
        <dbReference type="Pfam" id="PF13579"/>
    </source>
</evidence>
<dbReference type="InterPro" id="IPR028098">
    <property type="entry name" value="Glyco_trans_4-like_N"/>
</dbReference>
<feature type="domain" description="Glycosyltransferase subfamily 4-like N-terminal" evidence="4">
    <location>
        <begin position="16"/>
        <end position="176"/>
    </location>
</feature>
<dbReference type="Gene3D" id="3.40.50.2000">
    <property type="entry name" value="Glycogen Phosphorylase B"/>
    <property type="match status" value="2"/>
</dbReference>
<keyword evidence="6" id="KW-1185">Reference proteome</keyword>
<comment type="caution">
    <text evidence="5">The sequence shown here is derived from an EMBL/GenBank/DDBJ whole genome shotgun (WGS) entry which is preliminary data.</text>
</comment>
<dbReference type="PANTHER" id="PTHR45947:SF3">
    <property type="entry name" value="SULFOQUINOVOSYL TRANSFERASE SQD2"/>
    <property type="match status" value="1"/>
</dbReference>
<feature type="domain" description="Glycosyl transferase family 1" evidence="3">
    <location>
        <begin position="194"/>
        <end position="339"/>
    </location>
</feature>
<accession>A0ABQ3ZA12</accession>
<dbReference type="Pfam" id="PF00534">
    <property type="entry name" value="Glycos_transf_1"/>
    <property type="match status" value="1"/>
</dbReference>
<dbReference type="CDD" id="cd03801">
    <property type="entry name" value="GT4_PimA-like"/>
    <property type="match status" value="1"/>
</dbReference>
<dbReference type="InterPro" id="IPR050194">
    <property type="entry name" value="Glycosyltransferase_grp1"/>
</dbReference>